<feature type="compositionally biased region" description="Basic and acidic residues" evidence="1">
    <location>
        <begin position="679"/>
        <end position="692"/>
    </location>
</feature>
<dbReference type="EnsemblProtists" id="HpaT801209">
    <property type="protein sequence ID" value="HpaP801209"/>
    <property type="gene ID" value="HpaG801209"/>
</dbReference>
<feature type="region of interest" description="Disordered" evidence="1">
    <location>
        <begin position="581"/>
        <end position="616"/>
    </location>
</feature>
<keyword evidence="3" id="KW-1185">Reference proteome</keyword>
<proteinExistence type="predicted"/>
<dbReference type="PANTHER" id="PTHR31569">
    <property type="entry name" value="SWIM-TYPE DOMAIN-CONTAINING PROTEIN"/>
    <property type="match status" value="1"/>
</dbReference>
<feature type="region of interest" description="Disordered" evidence="1">
    <location>
        <begin position="659"/>
        <end position="696"/>
    </location>
</feature>
<evidence type="ECO:0000256" key="1">
    <source>
        <dbReference type="SAM" id="MobiDB-lite"/>
    </source>
</evidence>
<feature type="region of interest" description="Disordered" evidence="1">
    <location>
        <begin position="1335"/>
        <end position="1360"/>
    </location>
</feature>
<dbReference type="OMA" id="CATVQYM"/>
<feature type="region of interest" description="Disordered" evidence="1">
    <location>
        <begin position="1"/>
        <end position="33"/>
    </location>
</feature>
<dbReference type="eggNOG" id="ENOG502QWA3">
    <property type="taxonomic scope" value="Eukaryota"/>
</dbReference>
<organism evidence="2 3">
    <name type="scientific">Hyaloperonospora arabidopsidis (strain Emoy2)</name>
    <name type="common">Downy mildew agent</name>
    <name type="synonym">Peronospora arabidopsidis</name>
    <dbReference type="NCBI Taxonomy" id="559515"/>
    <lineage>
        <taxon>Eukaryota</taxon>
        <taxon>Sar</taxon>
        <taxon>Stramenopiles</taxon>
        <taxon>Oomycota</taxon>
        <taxon>Peronosporomycetes</taxon>
        <taxon>Peronosporales</taxon>
        <taxon>Peronosporaceae</taxon>
        <taxon>Hyaloperonospora</taxon>
    </lineage>
</organism>
<dbReference type="HOGENOM" id="CLU_259325_0_0_1"/>
<dbReference type="InParanoid" id="M4B4L0"/>
<dbReference type="PANTHER" id="PTHR31569:SF4">
    <property type="entry name" value="SWIM-TYPE DOMAIN-CONTAINING PROTEIN"/>
    <property type="match status" value="1"/>
</dbReference>
<dbReference type="EMBL" id="JH598325">
    <property type="status" value="NOT_ANNOTATED_CDS"/>
    <property type="molecule type" value="Genomic_DNA"/>
</dbReference>
<feature type="region of interest" description="Disordered" evidence="1">
    <location>
        <begin position="1026"/>
        <end position="1046"/>
    </location>
</feature>
<dbReference type="STRING" id="559515.M4B4L0"/>
<feature type="region of interest" description="Disordered" evidence="1">
    <location>
        <begin position="1169"/>
        <end position="1192"/>
    </location>
</feature>
<dbReference type="InterPro" id="IPR052579">
    <property type="entry name" value="Zinc_finger_SWIM"/>
</dbReference>
<feature type="compositionally biased region" description="Polar residues" evidence="1">
    <location>
        <begin position="1346"/>
        <end position="1360"/>
    </location>
</feature>
<feature type="compositionally biased region" description="Basic and acidic residues" evidence="1">
    <location>
        <begin position="1335"/>
        <end position="1345"/>
    </location>
</feature>
<reference evidence="3" key="1">
    <citation type="journal article" date="2010" name="Science">
        <title>Signatures of adaptation to obligate biotrophy in the Hyaloperonospora arabidopsidis genome.</title>
        <authorList>
            <person name="Baxter L."/>
            <person name="Tripathy S."/>
            <person name="Ishaque N."/>
            <person name="Boot N."/>
            <person name="Cabral A."/>
            <person name="Kemen E."/>
            <person name="Thines M."/>
            <person name="Ah-Fong A."/>
            <person name="Anderson R."/>
            <person name="Badejoko W."/>
            <person name="Bittner-Eddy P."/>
            <person name="Boore J.L."/>
            <person name="Chibucos M.C."/>
            <person name="Coates M."/>
            <person name="Dehal P."/>
            <person name="Delehaunty K."/>
            <person name="Dong S."/>
            <person name="Downton P."/>
            <person name="Dumas B."/>
            <person name="Fabro G."/>
            <person name="Fronick C."/>
            <person name="Fuerstenberg S.I."/>
            <person name="Fulton L."/>
            <person name="Gaulin E."/>
            <person name="Govers F."/>
            <person name="Hughes L."/>
            <person name="Humphray S."/>
            <person name="Jiang R.H."/>
            <person name="Judelson H."/>
            <person name="Kamoun S."/>
            <person name="Kyung K."/>
            <person name="Meijer H."/>
            <person name="Minx P."/>
            <person name="Morris P."/>
            <person name="Nelson J."/>
            <person name="Phuntumart V."/>
            <person name="Qutob D."/>
            <person name="Rehmany A."/>
            <person name="Rougon-Cardoso A."/>
            <person name="Ryden P."/>
            <person name="Torto-Alalibo T."/>
            <person name="Studholme D."/>
            <person name="Wang Y."/>
            <person name="Win J."/>
            <person name="Wood J."/>
            <person name="Clifton S.W."/>
            <person name="Rogers J."/>
            <person name="Van den Ackerveken G."/>
            <person name="Jones J.D."/>
            <person name="McDowell J.M."/>
            <person name="Beynon J."/>
            <person name="Tyler B.M."/>
        </authorList>
    </citation>
    <scope>NUCLEOTIDE SEQUENCE [LARGE SCALE GENOMIC DNA]</scope>
    <source>
        <strain evidence="3">Emoy2</strain>
    </source>
</reference>
<protein>
    <recommendedName>
        <fullName evidence="4">FAR1 domain-containing protein</fullName>
    </recommendedName>
</protein>
<name>M4B4L0_HYAAE</name>
<dbReference type="Proteomes" id="UP000011713">
    <property type="component" value="Unassembled WGS sequence"/>
</dbReference>
<feature type="compositionally biased region" description="Low complexity" evidence="1">
    <location>
        <begin position="581"/>
        <end position="597"/>
    </location>
</feature>
<accession>M4B4L0</accession>
<sequence length="1360" mass="150047">MSTKRGCSPYVTESEVPAKRGKCDTNASRSDNKNGTLQQCQLQVIRIASITAEINDAIVEPSTRVDSQESIHPEDDTVQSDAVLSGALELSNSVVTSSLGLLVVAPEFQVLHDSWEAFEEALKAYGKATYQLYVIRSTTSVKRRNLKITERGAREIVDATCVQPGAELGVLVDHGVSDVGKTHVVEKTLIPERFLWYSKSLKCTHGWKDRHRGTGKRGSGVVRSTSCPAKMCVTLQYRGPGPDDWKVVVTKHMQTHNHQLSKELYLYYTENRRIYDLELLAVVGRTPGATKSSFDMANAHNASLIEQANQRPGLYRVLMSNAEKRQQHAPSMTFVASDSSAPLFLFPDEHTSDSAASKQLMALSDTGAVDQSCVQMRTSSAAMAALGAMVLTPGTVPSIAIGGGGFCVPRVSVKAHASWDAFHDFIAQYSFDTAQVFRTRSTVSVAARNGKIVSSSAAKLGRDDHDVASYASYATMSPSLRLIPEEYKWFSKLLICTYGWKRKARGKGSRADESNDAGPCPAMLLARMERNVDGDWYIVINRQVLKHNHRLSGYIEETTTSSGVPVQCVETDVTESLATASLMNSSSDQRSSRSKSSPLLQTEATTELGVDHLPPRPLNHREIVVRVPKLQSVFKSWDDFHSSLKAYSDATYQLYRTRTTSSATGRNKKIAQANYGDENDAKDKKSDKRGSDGEVTLNGGMIARMIPESWRWYSKTLTCTHGWKERHRGTGKRSAHGVRSTACPVKICATVQYMNPPGRVHAENSSDAVDDDGLVTSDNYWRVVVTKHVVDHNHNLSPELYQHYCENRRIYDPKLLAIDTSNTGIGVDSTVYQRTATTASDTLKPRIIEDRICYQPHARSTEREAGLAEAVNHDQVCDPFLGNHAVDTGAGEAVTVPPSVREMLYSGDAGQHFVVSSGLLPYGSTTFYLSVQAQGQENQQGDRQEHTLAVFGGNTAGGPAGLRHTGDESTGLANMATQGTKFLDHGMLNDAGSVMTGAMSLSSSNVTPMASCTHGSLPSADLELGQKPGKVTSEPDGVESATVPASQQTGFQVASGNTYATTAHSSEPLTPTETCFDTENEALMYAGEMEGVWQPSSHVEIVKVALQNGEMTWRVPRIVQRYPTWEAFHSYLDVYSAATFQLYRVRTTYSVRSRNTRLRQLAASRGLVVRDGDNEKDSASSAESEQAGGHGLSRAHLVPERYEWYSKTFLCTHGWKRRSRGSGQRRSHNVRAAECPVKVCATLQRTDGSSTWNVVVTKHWTEHNHDLSEALYLQYSDVRRVRDPEVLAQAEQLWRGGATRRRVFELLKERSPNQVILMKDVHNLVQRWQSQERRVGQEVDERDCNDQASTTSRVESLYRT</sequence>
<reference evidence="2" key="2">
    <citation type="submission" date="2015-06" db="UniProtKB">
        <authorList>
            <consortium name="EnsemblProtists"/>
        </authorList>
    </citation>
    <scope>IDENTIFICATION</scope>
    <source>
        <strain evidence="2">Emoy2</strain>
    </source>
</reference>
<feature type="region of interest" description="Disordered" evidence="1">
    <location>
        <begin position="952"/>
        <end position="972"/>
    </location>
</feature>
<feature type="compositionally biased region" description="Basic and acidic residues" evidence="1">
    <location>
        <begin position="1169"/>
        <end position="1178"/>
    </location>
</feature>
<evidence type="ECO:0000313" key="3">
    <source>
        <dbReference type="Proteomes" id="UP000011713"/>
    </source>
</evidence>
<evidence type="ECO:0008006" key="4">
    <source>
        <dbReference type="Google" id="ProtNLM"/>
    </source>
</evidence>
<dbReference type="VEuPathDB" id="FungiDB:HpaG801209"/>
<evidence type="ECO:0000313" key="2">
    <source>
        <dbReference type="EnsemblProtists" id="HpaP801209"/>
    </source>
</evidence>